<dbReference type="InterPro" id="IPR039426">
    <property type="entry name" value="TonB-dep_rcpt-like"/>
</dbReference>
<evidence type="ECO:0000259" key="17">
    <source>
        <dbReference type="Pfam" id="PF00593"/>
    </source>
</evidence>
<dbReference type="Proteomes" id="UP001241110">
    <property type="component" value="Unassembled WGS sequence"/>
</dbReference>
<dbReference type="NCBIfam" id="TIGR01783">
    <property type="entry name" value="TonB-siderophor"/>
    <property type="match status" value="1"/>
</dbReference>
<dbReference type="InterPro" id="IPR013784">
    <property type="entry name" value="Carb-bd-like_fold"/>
</dbReference>
<dbReference type="GO" id="GO:0038023">
    <property type="term" value="F:signaling receptor activity"/>
    <property type="evidence" value="ECO:0007669"/>
    <property type="project" value="InterPro"/>
</dbReference>
<dbReference type="InterPro" id="IPR000531">
    <property type="entry name" value="Beta-barrel_TonB"/>
</dbReference>
<evidence type="ECO:0000256" key="7">
    <source>
        <dbReference type="ARBA" id="ARBA00022729"/>
    </source>
</evidence>
<feature type="domain" description="TonB-dependent receptor-like beta-barrel" evidence="17">
    <location>
        <begin position="358"/>
        <end position="763"/>
    </location>
</feature>
<dbReference type="InterPro" id="IPR012910">
    <property type="entry name" value="Plug_dom"/>
</dbReference>
<dbReference type="GO" id="GO:0030246">
    <property type="term" value="F:carbohydrate binding"/>
    <property type="evidence" value="ECO:0007669"/>
    <property type="project" value="InterPro"/>
</dbReference>
<keyword evidence="5" id="KW-0410">Iron transport</keyword>
<evidence type="ECO:0000256" key="6">
    <source>
        <dbReference type="ARBA" id="ARBA00022692"/>
    </source>
</evidence>
<dbReference type="Gene3D" id="2.170.130.10">
    <property type="entry name" value="TonB-dependent receptor, plug domain"/>
    <property type="match status" value="1"/>
</dbReference>
<dbReference type="InterPro" id="IPR036942">
    <property type="entry name" value="Beta-barrel_TonB_sf"/>
</dbReference>
<keyword evidence="9" id="KW-0406">Ion transport</keyword>
<evidence type="ECO:0000256" key="14">
    <source>
        <dbReference type="PROSITE-ProRule" id="PRU01360"/>
    </source>
</evidence>
<dbReference type="SUPFAM" id="SSF49452">
    <property type="entry name" value="Starch-binding domain-like"/>
    <property type="match status" value="1"/>
</dbReference>
<feature type="transmembrane region" description="Helical" evidence="16">
    <location>
        <begin position="9"/>
        <end position="28"/>
    </location>
</feature>
<dbReference type="EMBL" id="JASJOS010000010">
    <property type="protein sequence ID" value="MDJ1483081.1"/>
    <property type="molecule type" value="Genomic_DNA"/>
</dbReference>
<dbReference type="PROSITE" id="PS52016">
    <property type="entry name" value="TONB_DEPENDENT_REC_3"/>
    <property type="match status" value="1"/>
</dbReference>
<evidence type="ECO:0000256" key="16">
    <source>
        <dbReference type="SAM" id="Phobius"/>
    </source>
</evidence>
<evidence type="ECO:0000256" key="12">
    <source>
        <dbReference type="ARBA" id="ARBA00023170"/>
    </source>
</evidence>
<keyword evidence="6 14" id="KW-0812">Transmembrane</keyword>
<dbReference type="Gene3D" id="2.40.170.20">
    <property type="entry name" value="TonB-dependent receptor, beta-barrel domain"/>
    <property type="match status" value="1"/>
</dbReference>
<keyword evidence="3 14" id="KW-0813">Transport</keyword>
<evidence type="ECO:0000313" key="20">
    <source>
        <dbReference type="Proteomes" id="UP001241110"/>
    </source>
</evidence>
<dbReference type="GO" id="GO:0015344">
    <property type="term" value="F:siderophore uptake transmembrane transporter activity"/>
    <property type="evidence" value="ECO:0007669"/>
    <property type="project" value="TreeGrafter"/>
</dbReference>
<dbReference type="SUPFAM" id="SSF56935">
    <property type="entry name" value="Porins"/>
    <property type="match status" value="1"/>
</dbReference>
<evidence type="ECO:0000259" key="18">
    <source>
        <dbReference type="Pfam" id="PF07715"/>
    </source>
</evidence>
<keyword evidence="13 14" id="KW-0998">Cell outer membrane</keyword>
<dbReference type="PANTHER" id="PTHR32552">
    <property type="entry name" value="FERRICHROME IRON RECEPTOR-RELATED"/>
    <property type="match status" value="1"/>
</dbReference>
<proteinExistence type="inferred from homology"/>
<evidence type="ECO:0000256" key="11">
    <source>
        <dbReference type="ARBA" id="ARBA00023136"/>
    </source>
</evidence>
<evidence type="ECO:0000256" key="4">
    <source>
        <dbReference type="ARBA" id="ARBA00022452"/>
    </source>
</evidence>
<evidence type="ECO:0000256" key="10">
    <source>
        <dbReference type="ARBA" id="ARBA00023077"/>
    </source>
</evidence>
<evidence type="ECO:0000256" key="2">
    <source>
        <dbReference type="ARBA" id="ARBA00009810"/>
    </source>
</evidence>
<dbReference type="AlphaFoldDB" id="A0AAE3QQM1"/>
<reference evidence="19" key="1">
    <citation type="submission" date="2023-05" db="EMBL/GenBank/DDBJ databases">
        <authorList>
            <person name="Zhang X."/>
        </authorList>
    </citation>
    <scope>NUCLEOTIDE SEQUENCE</scope>
    <source>
        <strain evidence="19">YF14B1</strain>
    </source>
</reference>
<comment type="caution">
    <text evidence="19">The sequence shown here is derived from an EMBL/GenBank/DDBJ whole genome shotgun (WGS) entry which is preliminary data.</text>
</comment>
<keyword evidence="16" id="KW-1133">Transmembrane helix</keyword>
<dbReference type="Gene3D" id="2.60.40.1120">
    <property type="entry name" value="Carboxypeptidase-like, regulatory domain"/>
    <property type="match status" value="1"/>
</dbReference>
<dbReference type="InterPro" id="IPR037066">
    <property type="entry name" value="Plug_dom_sf"/>
</dbReference>
<comment type="similarity">
    <text evidence="2 14 15">Belongs to the TonB-dependent receptor family.</text>
</comment>
<dbReference type="PANTHER" id="PTHR32552:SF68">
    <property type="entry name" value="FERRICHROME OUTER MEMBRANE TRANSPORTER_PHAGE RECEPTOR"/>
    <property type="match status" value="1"/>
</dbReference>
<dbReference type="Pfam" id="PF13715">
    <property type="entry name" value="CarbopepD_reg_2"/>
    <property type="match status" value="1"/>
</dbReference>
<gene>
    <name evidence="19" type="ORF">QNI16_21460</name>
</gene>
<dbReference type="Pfam" id="PF07715">
    <property type="entry name" value="Plug"/>
    <property type="match status" value="1"/>
</dbReference>
<evidence type="ECO:0000256" key="9">
    <source>
        <dbReference type="ARBA" id="ARBA00023065"/>
    </source>
</evidence>
<dbReference type="GO" id="GO:0015891">
    <property type="term" value="P:siderophore transport"/>
    <property type="evidence" value="ECO:0007669"/>
    <property type="project" value="InterPro"/>
</dbReference>
<evidence type="ECO:0000256" key="13">
    <source>
        <dbReference type="ARBA" id="ARBA00023237"/>
    </source>
</evidence>
<dbReference type="GO" id="GO:0009279">
    <property type="term" value="C:cell outer membrane"/>
    <property type="evidence" value="ECO:0007669"/>
    <property type="project" value="UniProtKB-SubCell"/>
</dbReference>
<evidence type="ECO:0000256" key="8">
    <source>
        <dbReference type="ARBA" id="ARBA00023004"/>
    </source>
</evidence>
<keyword evidence="12 19" id="KW-0675">Receptor</keyword>
<feature type="domain" description="TonB-dependent receptor plug" evidence="18">
    <location>
        <begin position="144"/>
        <end position="234"/>
    </location>
</feature>
<protein>
    <submittedName>
        <fullName evidence="19">TonB-dependent receptor</fullName>
    </submittedName>
</protein>
<keyword evidence="10 15" id="KW-0798">TonB box</keyword>
<evidence type="ECO:0000256" key="3">
    <source>
        <dbReference type="ARBA" id="ARBA00022448"/>
    </source>
</evidence>
<evidence type="ECO:0000256" key="15">
    <source>
        <dbReference type="RuleBase" id="RU003357"/>
    </source>
</evidence>
<keyword evidence="4 14" id="KW-1134">Transmembrane beta strand</keyword>
<organism evidence="19 20">
    <name type="scientific">Xanthocytophaga flava</name>
    <dbReference type="NCBI Taxonomy" id="3048013"/>
    <lineage>
        <taxon>Bacteria</taxon>
        <taxon>Pseudomonadati</taxon>
        <taxon>Bacteroidota</taxon>
        <taxon>Cytophagia</taxon>
        <taxon>Cytophagales</taxon>
        <taxon>Rhodocytophagaceae</taxon>
        <taxon>Xanthocytophaga</taxon>
    </lineage>
</organism>
<keyword evidence="8" id="KW-0408">Iron</keyword>
<dbReference type="Pfam" id="PF00593">
    <property type="entry name" value="TonB_dep_Rec_b-barrel"/>
    <property type="match status" value="1"/>
</dbReference>
<dbReference type="InterPro" id="IPR010105">
    <property type="entry name" value="TonB_sidphr_rcpt"/>
</dbReference>
<evidence type="ECO:0000256" key="5">
    <source>
        <dbReference type="ARBA" id="ARBA00022496"/>
    </source>
</evidence>
<dbReference type="CDD" id="cd01347">
    <property type="entry name" value="ligand_gated_channel"/>
    <property type="match status" value="1"/>
</dbReference>
<sequence>MSKTNHYPFYYKVIASLLIVILTSIITLQAQTGKGTITGTIRSGKGEPLSGINVGLEGTTLGEATDTQGKFTIRNVEEGSYTLVASGVGYTASKQNVTVQAGKTTRLSLQIDESTHQLNEIVVTETNAFARKETEYVARMPLKNMENPQVYTVVTKDIMKEQVVTERTDIYLNVPGAVPNFLAGGSQGMSMRGFASTVGMRNGMVTSAVVPLNPIILQRLEVLKGPTGTLFGGNRNVTFGGVYNYVTKQPFEEFAGEVSYTTGSFNLSRITADVNTPLTKDKAVLFRLNAGWQSEGSFQDQGYSKNYTFAPSFSYQASKRLKFLVDMDFTRGTFTTTAISIGSLSRVTARSFKDLPLQYDRSYINDGIDINNGINNIQARIEYKISDQWTSQTNYLYSEGFYKNFLWTTLSMQTDSTFLRTVRNQKPETFGNTQFQQNFIGDFMIGSFRNRIVAGFDYNNNYNKLNRVTLTYDTVNLNRPLPNINADKLDELAYKRGFTSTATQTNSYGLYASDVFSISSQLMIMLSLRVDRFSTDGTYTVTTDQRSGAYKQTSLSPKLGIVYQPVKDRVSVFANYMNGFNNLAPVLQPDSTLLILKPQYGNQFEGGVKLDMVRNRLNATISYYNISVTNSTRTGDVNGRTFMYQDGTQRSKGVEIEVIANPVNGLNIIAGYAYNENEYTKSVASLEGKSLVASPKHVGNIWASYHMTKGAVQGLGLGIGANYVSDAWLEATNTFKLPGYTLVNATLFYDQPRYRLAIKANNLLDQQYWNSNGTPQKPFNILANVAFRF</sequence>
<comment type="subcellular location">
    <subcellularLocation>
        <location evidence="1 14">Cell outer membrane</location>
        <topology evidence="1 14">Multi-pass membrane protein</topology>
    </subcellularLocation>
</comment>
<name>A0AAE3QQM1_9BACT</name>
<keyword evidence="7" id="KW-0732">Signal</keyword>
<keyword evidence="11 14" id="KW-0472">Membrane</keyword>
<accession>A0AAE3QQM1</accession>
<evidence type="ECO:0000256" key="1">
    <source>
        <dbReference type="ARBA" id="ARBA00004571"/>
    </source>
</evidence>
<evidence type="ECO:0000313" key="19">
    <source>
        <dbReference type="EMBL" id="MDJ1483081.1"/>
    </source>
</evidence>
<dbReference type="RefSeq" id="WP_313982634.1">
    <property type="nucleotide sequence ID" value="NZ_JASJOS010000010.1"/>
</dbReference>